<evidence type="ECO:0000313" key="2">
    <source>
        <dbReference type="EMBL" id="KZP18792.1"/>
    </source>
</evidence>
<gene>
    <name evidence="2" type="ORF">FIBSPDRAFT_863367</name>
</gene>
<evidence type="ECO:0000313" key="3">
    <source>
        <dbReference type="Proteomes" id="UP000076532"/>
    </source>
</evidence>
<organism evidence="2 3">
    <name type="scientific">Athelia psychrophila</name>
    <dbReference type="NCBI Taxonomy" id="1759441"/>
    <lineage>
        <taxon>Eukaryota</taxon>
        <taxon>Fungi</taxon>
        <taxon>Dikarya</taxon>
        <taxon>Basidiomycota</taxon>
        <taxon>Agaricomycotina</taxon>
        <taxon>Agaricomycetes</taxon>
        <taxon>Agaricomycetidae</taxon>
        <taxon>Atheliales</taxon>
        <taxon>Atheliaceae</taxon>
        <taxon>Athelia</taxon>
    </lineage>
</organism>
<reference evidence="2 3" key="1">
    <citation type="journal article" date="2016" name="Mol. Biol. Evol.">
        <title>Comparative Genomics of Early-Diverging Mushroom-Forming Fungi Provides Insights into the Origins of Lignocellulose Decay Capabilities.</title>
        <authorList>
            <person name="Nagy L.G."/>
            <person name="Riley R."/>
            <person name="Tritt A."/>
            <person name="Adam C."/>
            <person name="Daum C."/>
            <person name="Floudas D."/>
            <person name="Sun H."/>
            <person name="Yadav J.S."/>
            <person name="Pangilinan J."/>
            <person name="Larsson K.H."/>
            <person name="Matsuura K."/>
            <person name="Barry K."/>
            <person name="Labutti K."/>
            <person name="Kuo R."/>
            <person name="Ohm R.A."/>
            <person name="Bhattacharya S.S."/>
            <person name="Shirouzu T."/>
            <person name="Yoshinaga Y."/>
            <person name="Martin F.M."/>
            <person name="Grigoriev I.V."/>
            <person name="Hibbett D.S."/>
        </authorList>
    </citation>
    <scope>NUCLEOTIDE SEQUENCE [LARGE SCALE GENOMIC DNA]</scope>
    <source>
        <strain evidence="2 3">CBS 109695</strain>
    </source>
</reference>
<sequence length="150" mass="15940">MNEYGLGVASEETSIAGRMRSGSVGGLFNLKPRRVLRKASAPAPTAPLPALPPAAGQLPPVPKIQLLSSPPLITIPQPRRPLSHRFHTSDNHYALHTHTNITRSHSHEGISSMSLAMAGSGFLAGPPTPVSPLDRDLGMGMAIDEEMKEN</sequence>
<protein>
    <submittedName>
        <fullName evidence="2">Uncharacterized protein</fullName>
    </submittedName>
</protein>
<evidence type="ECO:0000256" key="1">
    <source>
        <dbReference type="SAM" id="MobiDB-lite"/>
    </source>
</evidence>
<dbReference type="OrthoDB" id="3062963at2759"/>
<proteinExistence type="predicted"/>
<feature type="region of interest" description="Disordered" evidence="1">
    <location>
        <begin position="39"/>
        <end position="63"/>
    </location>
</feature>
<name>A0A166HF18_9AGAM</name>
<keyword evidence="3" id="KW-1185">Reference proteome</keyword>
<dbReference type="Proteomes" id="UP000076532">
    <property type="component" value="Unassembled WGS sequence"/>
</dbReference>
<accession>A0A166HF18</accession>
<dbReference type="EMBL" id="KV417569">
    <property type="protein sequence ID" value="KZP18792.1"/>
    <property type="molecule type" value="Genomic_DNA"/>
</dbReference>
<dbReference type="AlphaFoldDB" id="A0A166HF18"/>